<accession>A0A9J5XQS3</accession>
<name>A0A9J5XQS3_SOLCO</name>
<evidence type="ECO:0000313" key="3">
    <source>
        <dbReference type="Proteomes" id="UP000824120"/>
    </source>
</evidence>
<proteinExistence type="predicted"/>
<comment type="caution">
    <text evidence="2">The sequence shown here is derived from an EMBL/GenBank/DDBJ whole genome shotgun (WGS) entry which is preliminary data.</text>
</comment>
<dbReference type="Proteomes" id="UP000824120">
    <property type="component" value="Chromosome 8"/>
</dbReference>
<gene>
    <name evidence="2" type="ORF">H5410_041149</name>
</gene>
<dbReference type="AlphaFoldDB" id="A0A9J5XQS3"/>
<feature type="region of interest" description="Disordered" evidence="1">
    <location>
        <begin position="217"/>
        <end position="249"/>
    </location>
</feature>
<sequence length="249" mass="28333">MDTEHSAEKFLGEALHLTKLIKCFRTSTICWKTLVGYSFGQTYKVNDQWVREFYVNLMKTDMTTRLITIQFKVVNYKPKIINVTYGLLDHDIEACMDKDCESGAWITSMFCQGKNVSWVNTKAEVEVLLVEIRVEPKHQIFPLKMPCEGTVVKSKKRKGDSGNYIRMEEDSSIPPVLGPFEPLASELKIMKDIVTNFPQRLEVKGLWKVLNENDPLTTLRTDEDGYEPFTWNDDGGGEGSGATDTKGDD</sequence>
<dbReference type="EMBL" id="JACXVP010000008">
    <property type="protein sequence ID" value="KAG5590635.1"/>
    <property type="molecule type" value="Genomic_DNA"/>
</dbReference>
<protein>
    <submittedName>
        <fullName evidence="2">Uncharacterized protein</fullName>
    </submittedName>
</protein>
<evidence type="ECO:0000256" key="1">
    <source>
        <dbReference type="SAM" id="MobiDB-lite"/>
    </source>
</evidence>
<organism evidence="2 3">
    <name type="scientific">Solanum commersonii</name>
    <name type="common">Commerson's wild potato</name>
    <name type="synonym">Commerson's nightshade</name>
    <dbReference type="NCBI Taxonomy" id="4109"/>
    <lineage>
        <taxon>Eukaryota</taxon>
        <taxon>Viridiplantae</taxon>
        <taxon>Streptophyta</taxon>
        <taxon>Embryophyta</taxon>
        <taxon>Tracheophyta</taxon>
        <taxon>Spermatophyta</taxon>
        <taxon>Magnoliopsida</taxon>
        <taxon>eudicotyledons</taxon>
        <taxon>Gunneridae</taxon>
        <taxon>Pentapetalae</taxon>
        <taxon>asterids</taxon>
        <taxon>lamiids</taxon>
        <taxon>Solanales</taxon>
        <taxon>Solanaceae</taxon>
        <taxon>Solanoideae</taxon>
        <taxon>Solaneae</taxon>
        <taxon>Solanum</taxon>
    </lineage>
</organism>
<evidence type="ECO:0000313" key="2">
    <source>
        <dbReference type="EMBL" id="KAG5590635.1"/>
    </source>
</evidence>
<keyword evidence="3" id="KW-1185">Reference proteome</keyword>
<reference evidence="2 3" key="1">
    <citation type="submission" date="2020-09" db="EMBL/GenBank/DDBJ databases">
        <title>De no assembly of potato wild relative species, Solanum commersonii.</title>
        <authorList>
            <person name="Cho K."/>
        </authorList>
    </citation>
    <scope>NUCLEOTIDE SEQUENCE [LARGE SCALE GENOMIC DNA]</scope>
    <source>
        <strain evidence="2">LZ3.2</strain>
        <tissue evidence="2">Leaf</tissue>
    </source>
</reference>